<feature type="signal peptide" evidence="1">
    <location>
        <begin position="1"/>
        <end position="21"/>
    </location>
</feature>
<proteinExistence type="predicted"/>
<accession>A0A9P1MXQ5</accession>
<reference evidence="2" key="1">
    <citation type="submission" date="2022-11" db="EMBL/GenBank/DDBJ databases">
        <authorList>
            <person name="Kikuchi T."/>
        </authorList>
    </citation>
    <scope>NUCLEOTIDE SEQUENCE</scope>
    <source>
        <strain evidence="2">PS1010</strain>
    </source>
</reference>
<protein>
    <submittedName>
        <fullName evidence="2">Uncharacterized protein</fullName>
    </submittedName>
</protein>
<dbReference type="EMBL" id="CANHGI010000002">
    <property type="protein sequence ID" value="CAI5440605.1"/>
    <property type="molecule type" value="Genomic_DNA"/>
</dbReference>
<keyword evidence="3" id="KW-1185">Reference proteome</keyword>
<gene>
    <name evidence="2" type="ORF">CAMP_LOCUS3242</name>
</gene>
<evidence type="ECO:0000313" key="2">
    <source>
        <dbReference type="EMBL" id="CAI5440605.1"/>
    </source>
</evidence>
<dbReference type="Proteomes" id="UP001152747">
    <property type="component" value="Unassembled WGS sequence"/>
</dbReference>
<comment type="caution">
    <text evidence="2">The sequence shown here is derived from an EMBL/GenBank/DDBJ whole genome shotgun (WGS) entry which is preliminary data.</text>
</comment>
<sequence length="518" mass="61421">MKKFSKLIIFQLQILNYLVHSQQYFSQSKCENNGKIHEFLVLSELPQEAEKSVCVEFYESELENVLKDLIKSEVMRKFRQENRVKLEKVIGENYAIYIAFRRKNPLKTTTIEIAVSNDESRYFARIEIFPDFKVKLSSHTEMNVQPVISQISKPSDYFQIQIRFVDGRVKLTNILGSEPDLIAEISLSLKSKFQSDLVKMENLNVFEMVYHENCGLKNTYEVSKTIKRETSKEARDFERSTIELWNSETQMNYLSLKKTTDWVETLMFHVFNRKENAVDFRIRYISELKKKKVRGKENLTSYDYELKDNTIFLEKMWWKWVHSNPFGSFEKKFEKEEPVEILQNFTGVTLYLSPEMSPKQKYPVQNSELQITNQTILKKTDHPCGGQDRCEFEAQRVEITSKSSISGFRFFNETDYLAKYCFVIGPKSFFQETLRFYNNCTAIEKPWSFCSTSPDLKNHVEISKISRKTVLREDKENCCGNFRFTRNQHTICKIYTFHFKTNHSFTIRIYSFRDIFSQ</sequence>
<organism evidence="2 3">
    <name type="scientific">Caenorhabditis angaria</name>
    <dbReference type="NCBI Taxonomy" id="860376"/>
    <lineage>
        <taxon>Eukaryota</taxon>
        <taxon>Metazoa</taxon>
        <taxon>Ecdysozoa</taxon>
        <taxon>Nematoda</taxon>
        <taxon>Chromadorea</taxon>
        <taxon>Rhabditida</taxon>
        <taxon>Rhabditina</taxon>
        <taxon>Rhabditomorpha</taxon>
        <taxon>Rhabditoidea</taxon>
        <taxon>Rhabditidae</taxon>
        <taxon>Peloderinae</taxon>
        <taxon>Caenorhabditis</taxon>
    </lineage>
</organism>
<name>A0A9P1MXQ5_9PELO</name>
<feature type="chain" id="PRO_5040228404" evidence="1">
    <location>
        <begin position="22"/>
        <end position="518"/>
    </location>
</feature>
<dbReference type="AlphaFoldDB" id="A0A9P1MXQ5"/>
<keyword evidence="1" id="KW-0732">Signal</keyword>
<evidence type="ECO:0000313" key="3">
    <source>
        <dbReference type="Proteomes" id="UP001152747"/>
    </source>
</evidence>
<evidence type="ECO:0000256" key="1">
    <source>
        <dbReference type="SAM" id="SignalP"/>
    </source>
</evidence>